<evidence type="ECO:0000313" key="3">
    <source>
        <dbReference type="EMBL" id="KKW90139.1"/>
    </source>
</evidence>
<comment type="caution">
    <text evidence="3">The sequence shown here is derived from an EMBL/GenBank/DDBJ whole genome shotgun (WGS) entry which is preliminary data.</text>
</comment>
<evidence type="ECO:0000259" key="2">
    <source>
        <dbReference type="Pfam" id="PF22691"/>
    </source>
</evidence>
<feature type="domain" description="Thiolase N-terminal" evidence="1">
    <location>
        <begin position="7"/>
        <end position="247"/>
    </location>
</feature>
<dbReference type="InterPro" id="IPR020616">
    <property type="entry name" value="Thiolase_N"/>
</dbReference>
<dbReference type="AlphaFoldDB" id="A0A0M3ANM2"/>
<sequence>MKQNAYVAGVGMTTFGKHLDRGLKSLAAEAISAALADAGLSGDDLEAAYMANAAGGVITGQVLIPGEVALRGMGIGHIPVINVENACASAGTALQQAASMVTFGAYDVVLACGFEKLVHPDKARTFSVFAGAVDFEDMEGVQASIDRKLRSEGIEPDTENAAARSIFMDIYATMAAPHMRKYGSTARHFAAVSAKNSRHGALNPRAQFRDVLTIEDVLNARVVADPLTLPMCSPIGDGAAAVVLVSERKAKALGLVDPVRIASSVLATGWDYAADAVDGVFEATIGKAYEEAGFGPEDIDVVELHDASAPSEVIHTEYLGICAKGEAGPLIEQGLTALGGGGRTVVNPSGGLLRKGHPIGATGLAQIVELTEQLRGQAGPRQVEGARTAIAENGGGYVGDDVGALVVTTLQR</sequence>
<keyword evidence="4" id="KW-1185">Reference proteome</keyword>
<feature type="domain" description="Thiolase C-terminal" evidence="2">
    <location>
        <begin position="286"/>
        <end position="401"/>
    </location>
</feature>
<dbReference type="EMBL" id="LBIC01000012">
    <property type="protein sequence ID" value="KKW90139.1"/>
    <property type="molecule type" value="Genomic_DNA"/>
</dbReference>
<protein>
    <submittedName>
        <fullName evidence="3">Thiolase</fullName>
    </submittedName>
</protein>
<dbReference type="SUPFAM" id="SSF53901">
    <property type="entry name" value="Thiolase-like"/>
    <property type="match status" value="2"/>
</dbReference>
<name>A0A0M3ANM2_9SPHN</name>
<gene>
    <name evidence="3" type="ORF">YP76_22145</name>
</gene>
<dbReference type="PATRIC" id="fig|56193.3.peg.4657"/>
<dbReference type="InterPro" id="IPR055140">
    <property type="entry name" value="Thiolase_C_2"/>
</dbReference>
<dbReference type="CDD" id="cd00829">
    <property type="entry name" value="SCP-x_thiolase"/>
    <property type="match status" value="1"/>
</dbReference>
<dbReference type="PANTHER" id="PTHR42870">
    <property type="entry name" value="ACETYL-COA C-ACETYLTRANSFERASE"/>
    <property type="match status" value="1"/>
</dbReference>
<reference evidence="3 4" key="1">
    <citation type="submission" date="2015-04" db="EMBL/GenBank/DDBJ databases">
        <title>Genome sequence of aromatic hydrocarbons-degrading Sphingobium chungbukense DJ77.</title>
        <authorList>
            <person name="Kim Y.-C."/>
            <person name="Chae J.-C."/>
        </authorList>
    </citation>
    <scope>NUCLEOTIDE SEQUENCE [LARGE SCALE GENOMIC DNA]</scope>
    <source>
        <strain evidence="3 4">DJ77</strain>
    </source>
</reference>
<proteinExistence type="predicted"/>
<dbReference type="GO" id="GO:0003988">
    <property type="term" value="F:acetyl-CoA C-acyltransferase activity"/>
    <property type="evidence" value="ECO:0007669"/>
    <property type="project" value="UniProtKB-ARBA"/>
</dbReference>
<dbReference type="InterPro" id="IPR002155">
    <property type="entry name" value="Thiolase"/>
</dbReference>
<evidence type="ECO:0000259" key="1">
    <source>
        <dbReference type="Pfam" id="PF00108"/>
    </source>
</evidence>
<dbReference type="PANTHER" id="PTHR42870:SF1">
    <property type="entry name" value="NON-SPECIFIC LIPID-TRANSFER PROTEIN-LIKE 2"/>
    <property type="match status" value="1"/>
</dbReference>
<dbReference type="PIRSF" id="PIRSF000429">
    <property type="entry name" value="Ac-CoA_Ac_transf"/>
    <property type="match status" value="1"/>
</dbReference>
<dbReference type="RefSeq" id="WP_046765760.1">
    <property type="nucleotide sequence ID" value="NZ_LBIC01000012.1"/>
</dbReference>
<dbReference type="STRING" id="56193.YP76_22145"/>
<organism evidence="3 4">
    <name type="scientific">Sphingobium chungbukense</name>
    <dbReference type="NCBI Taxonomy" id="56193"/>
    <lineage>
        <taxon>Bacteria</taxon>
        <taxon>Pseudomonadati</taxon>
        <taxon>Pseudomonadota</taxon>
        <taxon>Alphaproteobacteria</taxon>
        <taxon>Sphingomonadales</taxon>
        <taxon>Sphingomonadaceae</taxon>
        <taxon>Sphingobium</taxon>
    </lineage>
</organism>
<evidence type="ECO:0000313" key="4">
    <source>
        <dbReference type="Proteomes" id="UP000033874"/>
    </source>
</evidence>
<dbReference type="Pfam" id="PF00108">
    <property type="entry name" value="Thiolase_N"/>
    <property type="match status" value="1"/>
</dbReference>
<accession>A0A0M3ANM2</accession>
<dbReference type="Proteomes" id="UP000033874">
    <property type="component" value="Unassembled WGS sequence"/>
</dbReference>
<dbReference type="InterPro" id="IPR016039">
    <property type="entry name" value="Thiolase-like"/>
</dbReference>
<dbReference type="Pfam" id="PF22691">
    <property type="entry name" value="Thiolase_C_1"/>
    <property type="match status" value="1"/>
</dbReference>
<dbReference type="Gene3D" id="3.40.47.10">
    <property type="match status" value="1"/>
</dbReference>